<organism evidence="2 3">
    <name type="scientific">Hymenobacter cellulosivorans</name>
    <dbReference type="NCBI Taxonomy" id="2932249"/>
    <lineage>
        <taxon>Bacteria</taxon>
        <taxon>Pseudomonadati</taxon>
        <taxon>Bacteroidota</taxon>
        <taxon>Cytophagia</taxon>
        <taxon>Cytophagales</taxon>
        <taxon>Hymenobacteraceae</taxon>
        <taxon>Hymenobacter</taxon>
    </lineage>
</organism>
<evidence type="ECO:0000313" key="3">
    <source>
        <dbReference type="Proteomes" id="UP000831785"/>
    </source>
</evidence>
<accession>A0ABY4F472</accession>
<evidence type="ECO:0000313" key="2">
    <source>
        <dbReference type="EMBL" id="UOQ50868.1"/>
    </source>
</evidence>
<name>A0ABY4F472_9BACT</name>
<reference evidence="2 3" key="1">
    <citation type="submission" date="2022-04" db="EMBL/GenBank/DDBJ databases">
        <title>Hymenobacter sp. isolated from the air.</title>
        <authorList>
            <person name="Won M."/>
            <person name="Lee C.-M."/>
            <person name="Woen H.-Y."/>
            <person name="Kwon S.-W."/>
        </authorList>
    </citation>
    <scope>NUCLEOTIDE SEQUENCE [LARGE SCALE GENOMIC DNA]</scope>
    <source>
        <strain evidence="3">5116 S-27</strain>
    </source>
</reference>
<gene>
    <name evidence="2" type="ORF">MUN80_13980</name>
</gene>
<dbReference type="EMBL" id="CP095049">
    <property type="protein sequence ID" value="UOQ50868.1"/>
    <property type="molecule type" value="Genomic_DNA"/>
</dbReference>
<dbReference type="Pfam" id="PF25199">
    <property type="entry name" value="nSTAND_NTPase5"/>
    <property type="match status" value="1"/>
</dbReference>
<proteinExistence type="predicted"/>
<dbReference type="InterPro" id="IPR057574">
    <property type="entry name" value="nSTAND_NTPase5_dom"/>
</dbReference>
<dbReference type="Pfam" id="PF13289">
    <property type="entry name" value="SIR2_2"/>
    <property type="match status" value="1"/>
</dbReference>
<dbReference type="Proteomes" id="UP000831785">
    <property type="component" value="Chromosome"/>
</dbReference>
<evidence type="ECO:0000259" key="1">
    <source>
        <dbReference type="Pfam" id="PF25199"/>
    </source>
</evidence>
<keyword evidence="3" id="KW-1185">Reference proteome</keyword>
<sequence length="515" mass="56698">MKIFNKGALITAARVAKKPIAFLVGAPISNENGIGVPGVSEILDCIRQEILETAAWELDNFEAEISGKSGSDAYQAAMVWVQGYLLQDAVNNVIRRAVLQARKPKSTKEFNEDGVPEDWDIPSGIHQLAWLVCQYKEQFPGPLMTTNFDPLLSLAVIANGGNPILRVILTDGNLTHNVKQAGQTEVIHLHGYWRGTDTMHTPGQLTAPRPRLKESLKSILHKHTLVVVAYGGWDDIFAAALAEAVQDNATDINVLWCFRGDNIEDIQRSNPALFSRISPLLISGRFNAYGGIDCHAIFEEIAANIANSKNYSSVALNNENVSPLLGWQLLTPLYLDSLDQLTSEEAVRYFDGAIPSLRHAASKDIPKRGDVKNIVSFLVEVSSTNDRSYLQLIRAAGGEGKTTMLLQVAVEIVRSGKWKVIWRNSSSEGLSLSDLEKLNKDHQWLIVADDADNIVDQLAEAANRIHELGLTHIHFLLAARDVDWRSAKGDKKPWGNGLLESQIVSCEVSALMMLN</sequence>
<dbReference type="RefSeq" id="WP_244713845.1">
    <property type="nucleotide sequence ID" value="NZ_CP095049.1"/>
</dbReference>
<protein>
    <submittedName>
        <fullName evidence="2">SIR2 family protein</fullName>
    </submittedName>
</protein>
<feature type="domain" description="Novel STAND NTPase 5" evidence="1">
    <location>
        <begin position="348"/>
        <end position="490"/>
    </location>
</feature>